<name>A0A8S1SP45_PAROT</name>
<reference evidence="2" key="1">
    <citation type="submission" date="2021-01" db="EMBL/GenBank/DDBJ databases">
        <authorList>
            <consortium name="Genoscope - CEA"/>
            <person name="William W."/>
        </authorList>
    </citation>
    <scope>NUCLEOTIDE SEQUENCE</scope>
</reference>
<keyword evidence="3" id="KW-1185">Reference proteome</keyword>
<proteinExistence type="predicted"/>
<protein>
    <submittedName>
        <fullName evidence="2">Uncharacterized protein</fullName>
    </submittedName>
</protein>
<evidence type="ECO:0000256" key="1">
    <source>
        <dbReference type="SAM" id="Coils"/>
    </source>
</evidence>
<dbReference type="OrthoDB" id="307243at2759"/>
<gene>
    <name evidence="2" type="ORF">POCTA_138.1.T0120205</name>
</gene>
<feature type="coiled-coil region" evidence="1">
    <location>
        <begin position="362"/>
        <end position="389"/>
    </location>
</feature>
<organism evidence="2 3">
    <name type="scientific">Paramecium octaurelia</name>
    <dbReference type="NCBI Taxonomy" id="43137"/>
    <lineage>
        <taxon>Eukaryota</taxon>
        <taxon>Sar</taxon>
        <taxon>Alveolata</taxon>
        <taxon>Ciliophora</taxon>
        <taxon>Intramacronucleata</taxon>
        <taxon>Oligohymenophorea</taxon>
        <taxon>Peniculida</taxon>
        <taxon>Parameciidae</taxon>
        <taxon>Paramecium</taxon>
    </lineage>
</organism>
<evidence type="ECO:0000313" key="2">
    <source>
        <dbReference type="EMBL" id="CAD8141027.1"/>
    </source>
</evidence>
<dbReference type="Proteomes" id="UP000683925">
    <property type="component" value="Unassembled WGS sequence"/>
</dbReference>
<evidence type="ECO:0000313" key="3">
    <source>
        <dbReference type="Proteomes" id="UP000683925"/>
    </source>
</evidence>
<dbReference type="OMA" id="VENYWRY"/>
<dbReference type="AlphaFoldDB" id="A0A8S1SP45"/>
<comment type="caution">
    <text evidence="2">The sequence shown here is derived from an EMBL/GenBank/DDBJ whole genome shotgun (WGS) entry which is preliminary data.</text>
</comment>
<accession>A0A8S1SP45</accession>
<keyword evidence="1" id="KW-0175">Coiled coil</keyword>
<sequence>MSITKQEQIATFYSPKFEQQCYLCQHGLHGAEQQTHSNGIIVGEPQVVYSTPEVIVSQTVGQPLPIKKETTQNSQKNIYSTTQQIEILQPNQMQYNQKLIQTQQIQQIQHNQLKSMEYNNRITQQIPIEQQVIDQATINNPQQISTFYSGKYEEQCYLCQHGLHGKEVVTTQNNGIIATQNNVVYQTPEVVVSQSVGQPLTARNTTTVQNFSQIINTPPRNEYLYSQQIQQSPIQNIQLNVPQTQQIIPTITQQLQQSPVQNLQISVNQPQIIPQVSQQNYVFQQIPQVQNYQVVAAPQQIISESVTTVQQQQLTPQEQVENYWRYKIYELQERVYELMNQISLQKQGSLQHQRTGSQVKKNTEDSFKVEQAKQEILQLENQLKTKQKSSIDIRNKLNLMIYRQDPTDEATKYKEQELQQLRQKYNTLNFKHQSNMEDIAMTQAIIEAIKSGKGYKLVSVREQQQTSSYNQSYQGQQQYNQVK</sequence>
<dbReference type="EMBL" id="CAJJDP010000011">
    <property type="protein sequence ID" value="CAD8141027.1"/>
    <property type="molecule type" value="Genomic_DNA"/>
</dbReference>